<proteinExistence type="inferred from homology"/>
<feature type="non-terminal residue" evidence="4">
    <location>
        <position position="356"/>
    </location>
</feature>
<evidence type="ECO:0000256" key="3">
    <source>
        <dbReference type="RuleBase" id="RU003560"/>
    </source>
</evidence>
<organism evidence="4 5">
    <name type="scientific">candidate division WOR-1 bacterium RIFOXYB2_FULL_48_7</name>
    <dbReference type="NCBI Taxonomy" id="1802583"/>
    <lineage>
        <taxon>Bacteria</taxon>
        <taxon>Bacillati</taxon>
        <taxon>Saganbacteria</taxon>
    </lineage>
</organism>
<dbReference type="InterPro" id="IPR049704">
    <property type="entry name" value="Aminotrans_3_PPA_site"/>
</dbReference>
<dbReference type="GO" id="GO:0030170">
    <property type="term" value="F:pyridoxal phosphate binding"/>
    <property type="evidence" value="ECO:0007669"/>
    <property type="project" value="InterPro"/>
</dbReference>
<dbReference type="FunFam" id="3.40.640.10:FF:000004">
    <property type="entry name" value="Acetylornithine aminotransferase"/>
    <property type="match status" value="1"/>
</dbReference>
<accession>A0A1F4TMA2</accession>
<comment type="caution">
    <text evidence="4">The sequence shown here is derived from an EMBL/GenBank/DDBJ whole genome shotgun (WGS) entry which is preliminary data.</text>
</comment>
<dbReference type="PROSITE" id="PS00600">
    <property type="entry name" value="AA_TRANSFER_CLASS_3"/>
    <property type="match status" value="1"/>
</dbReference>
<gene>
    <name evidence="4" type="ORF">A2311_02695</name>
</gene>
<dbReference type="EMBL" id="MEUF01000053">
    <property type="protein sequence ID" value="OGC33848.1"/>
    <property type="molecule type" value="Genomic_DNA"/>
</dbReference>
<dbReference type="GO" id="GO:0008483">
    <property type="term" value="F:transaminase activity"/>
    <property type="evidence" value="ECO:0007669"/>
    <property type="project" value="InterPro"/>
</dbReference>
<dbReference type="PANTHER" id="PTHR11986">
    <property type="entry name" value="AMINOTRANSFERASE CLASS III"/>
    <property type="match status" value="1"/>
</dbReference>
<dbReference type="AlphaFoldDB" id="A0A1F4TMA2"/>
<dbReference type="InterPro" id="IPR015421">
    <property type="entry name" value="PyrdxlP-dep_Trfase_major"/>
</dbReference>
<evidence type="ECO:0000313" key="4">
    <source>
        <dbReference type="EMBL" id="OGC33848.1"/>
    </source>
</evidence>
<evidence type="ECO:0008006" key="6">
    <source>
        <dbReference type="Google" id="ProtNLM"/>
    </source>
</evidence>
<keyword evidence="2 3" id="KW-0663">Pyridoxal phosphate</keyword>
<dbReference type="Gene3D" id="3.40.640.10">
    <property type="entry name" value="Type I PLP-dependent aspartate aminotransferase-like (Major domain)"/>
    <property type="match status" value="1"/>
</dbReference>
<evidence type="ECO:0000256" key="2">
    <source>
        <dbReference type="ARBA" id="ARBA00022898"/>
    </source>
</evidence>
<comment type="cofactor">
    <cofactor evidence="1">
        <name>pyridoxal 5'-phosphate</name>
        <dbReference type="ChEBI" id="CHEBI:597326"/>
    </cofactor>
</comment>
<comment type="similarity">
    <text evidence="3">Belongs to the class-III pyridoxal-phosphate-dependent aminotransferase family.</text>
</comment>
<dbReference type="Gene3D" id="3.90.1150.10">
    <property type="entry name" value="Aspartate Aminotransferase, domain 1"/>
    <property type="match status" value="1"/>
</dbReference>
<protein>
    <recommendedName>
        <fullName evidence="6">4-aminobutyrate aminotransferase</fullName>
    </recommendedName>
</protein>
<dbReference type="PIRSF" id="PIRSF000521">
    <property type="entry name" value="Transaminase_4ab_Lys_Orn"/>
    <property type="match status" value="1"/>
</dbReference>
<dbReference type="InterPro" id="IPR015424">
    <property type="entry name" value="PyrdxlP-dep_Trfase"/>
</dbReference>
<name>A0A1F4TMA2_UNCSA</name>
<dbReference type="InterPro" id="IPR015422">
    <property type="entry name" value="PyrdxlP-dep_Trfase_small"/>
</dbReference>
<dbReference type="GO" id="GO:0042802">
    <property type="term" value="F:identical protein binding"/>
    <property type="evidence" value="ECO:0007669"/>
    <property type="project" value="TreeGrafter"/>
</dbReference>
<evidence type="ECO:0000313" key="5">
    <source>
        <dbReference type="Proteomes" id="UP000178951"/>
    </source>
</evidence>
<dbReference type="Pfam" id="PF00202">
    <property type="entry name" value="Aminotran_3"/>
    <property type="match status" value="1"/>
</dbReference>
<dbReference type="SUPFAM" id="SSF53383">
    <property type="entry name" value="PLP-dependent transferases"/>
    <property type="match status" value="1"/>
</dbReference>
<dbReference type="STRING" id="1802583.A2311_02695"/>
<dbReference type="CDD" id="cd00610">
    <property type="entry name" value="OAT_like"/>
    <property type="match status" value="1"/>
</dbReference>
<dbReference type="Proteomes" id="UP000178951">
    <property type="component" value="Unassembled WGS sequence"/>
</dbReference>
<sequence length="356" mass="38258">MKTLKKRSLKSLSPVLGKYYDDFEIKGGKGNYLIGLDGQKYLDFATGIACNILGHCPPTVVAAIKKQASTLLHTCIGVAYYEPYVALAEELQKISPIANTQVFLCQSGSEAVEAAIKLAKYASHKPGIIAFKGGFHGRTLGALSVTTSKMKYREGYEPLLGEVFIAEMNPTVVEDIIKQNPGKIGGMIIEPIMGEGGYLVVPAEFLRQMRALCDQYGIYLIFDEVQTGMGHTGKWFACEHAGVTPDIMSLAKGIASGLPLGACLAKAEIMAKWSPGAHGSTFGGNPISCAAAIATIKTIKQKKLLANAAKLGKYLFKQLSKIQTLYPSLIKDVRGIGLMIGVDFGSNEPVKKIVNY</sequence>
<dbReference type="InterPro" id="IPR005814">
    <property type="entry name" value="Aminotrans_3"/>
</dbReference>
<evidence type="ECO:0000256" key="1">
    <source>
        <dbReference type="ARBA" id="ARBA00001933"/>
    </source>
</evidence>
<reference evidence="4 5" key="1">
    <citation type="journal article" date="2016" name="Nat. Commun.">
        <title>Thousands of microbial genomes shed light on interconnected biogeochemical processes in an aquifer system.</title>
        <authorList>
            <person name="Anantharaman K."/>
            <person name="Brown C.T."/>
            <person name="Hug L.A."/>
            <person name="Sharon I."/>
            <person name="Castelle C.J."/>
            <person name="Probst A.J."/>
            <person name="Thomas B.C."/>
            <person name="Singh A."/>
            <person name="Wilkins M.J."/>
            <person name="Karaoz U."/>
            <person name="Brodie E.L."/>
            <person name="Williams K.H."/>
            <person name="Hubbard S.S."/>
            <person name="Banfield J.F."/>
        </authorList>
    </citation>
    <scope>NUCLEOTIDE SEQUENCE [LARGE SCALE GENOMIC DNA]</scope>
</reference>
<dbReference type="InterPro" id="IPR050103">
    <property type="entry name" value="Class-III_PLP-dep_AT"/>
</dbReference>